<comment type="caution">
    <text evidence="3">The sequence shown here is derived from an EMBL/GenBank/DDBJ whole genome shotgun (WGS) entry which is preliminary data.</text>
</comment>
<feature type="compositionally biased region" description="Low complexity" evidence="1">
    <location>
        <begin position="1"/>
        <end position="10"/>
    </location>
</feature>
<keyword evidence="2" id="KW-0812">Transmembrane</keyword>
<gene>
    <name evidence="3" type="ORF">HDU87_006375</name>
</gene>
<feature type="region of interest" description="Disordered" evidence="1">
    <location>
        <begin position="1"/>
        <end position="28"/>
    </location>
</feature>
<keyword evidence="2" id="KW-1133">Transmembrane helix</keyword>
<dbReference type="AlphaFoldDB" id="A0AAD5XL58"/>
<evidence type="ECO:0000313" key="3">
    <source>
        <dbReference type="EMBL" id="KAJ3175293.1"/>
    </source>
</evidence>
<dbReference type="Pfam" id="PF10315">
    <property type="entry name" value="Aim19"/>
    <property type="match status" value="1"/>
</dbReference>
<dbReference type="InterPro" id="IPR019419">
    <property type="entry name" value="AIM19"/>
</dbReference>
<name>A0AAD5XL58_9FUNG</name>
<feature type="transmembrane region" description="Helical" evidence="2">
    <location>
        <begin position="134"/>
        <end position="152"/>
    </location>
</feature>
<keyword evidence="2" id="KW-0472">Membrane</keyword>
<organism evidence="3 4">
    <name type="scientific">Geranomyces variabilis</name>
    <dbReference type="NCBI Taxonomy" id="109894"/>
    <lineage>
        <taxon>Eukaryota</taxon>
        <taxon>Fungi</taxon>
        <taxon>Fungi incertae sedis</taxon>
        <taxon>Chytridiomycota</taxon>
        <taxon>Chytridiomycota incertae sedis</taxon>
        <taxon>Chytridiomycetes</taxon>
        <taxon>Spizellomycetales</taxon>
        <taxon>Powellomycetaceae</taxon>
        <taxon>Geranomyces</taxon>
    </lineage>
</organism>
<evidence type="ECO:0000256" key="1">
    <source>
        <dbReference type="SAM" id="MobiDB-lite"/>
    </source>
</evidence>
<evidence type="ECO:0000313" key="4">
    <source>
        <dbReference type="Proteomes" id="UP001212152"/>
    </source>
</evidence>
<proteinExistence type="predicted"/>
<feature type="transmembrane region" description="Helical" evidence="2">
    <location>
        <begin position="108"/>
        <end position="125"/>
    </location>
</feature>
<accession>A0AAD5XL58</accession>
<feature type="compositionally biased region" description="Low complexity" evidence="1">
    <location>
        <begin position="16"/>
        <end position="28"/>
    </location>
</feature>
<sequence length="160" mass="16915">MSSQQQQAPAAPSPTSPQSALQRAMQPQLPLPPPATLTAYLTRPQLQAFLDRPGTTPYPVLLNSSLCFASAFAALRKNSRGWAGYTPLLFFGAVFLGAATVIPRDADHGASTATAWGVMYSSLFLRSTLASRKIAPIGVLGVVMASTAVYGAETYDSYFG</sequence>
<keyword evidence="4" id="KW-1185">Reference proteome</keyword>
<reference evidence="3" key="1">
    <citation type="submission" date="2020-05" db="EMBL/GenBank/DDBJ databases">
        <title>Phylogenomic resolution of chytrid fungi.</title>
        <authorList>
            <person name="Stajich J.E."/>
            <person name="Amses K."/>
            <person name="Simmons R."/>
            <person name="Seto K."/>
            <person name="Myers J."/>
            <person name="Bonds A."/>
            <person name="Quandt C.A."/>
            <person name="Barry K."/>
            <person name="Liu P."/>
            <person name="Grigoriev I."/>
            <person name="Longcore J.E."/>
            <person name="James T.Y."/>
        </authorList>
    </citation>
    <scope>NUCLEOTIDE SEQUENCE</scope>
    <source>
        <strain evidence="3">JEL0379</strain>
    </source>
</reference>
<protein>
    <submittedName>
        <fullName evidence="3">Uncharacterized protein</fullName>
    </submittedName>
</protein>
<dbReference type="Proteomes" id="UP001212152">
    <property type="component" value="Unassembled WGS sequence"/>
</dbReference>
<feature type="transmembrane region" description="Helical" evidence="2">
    <location>
        <begin position="82"/>
        <end position="102"/>
    </location>
</feature>
<dbReference type="EMBL" id="JADGJQ010000054">
    <property type="protein sequence ID" value="KAJ3175293.1"/>
    <property type="molecule type" value="Genomic_DNA"/>
</dbReference>
<evidence type="ECO:0000256" key="2">
    <source>
        <dbReference type="SAM" id="Phobius"/>
    </source>
</evidence>